<evidence type="ECO:0000313" key="3">
    <source>
        <dbReference type="Proteomes" id="UP000250321"/>
    </source>
</evidence>
<dbReference type="InterPro" id="IPR036047">
    <property type="entry name" value="F-box-like_dom_sf"/>
</dbReference>
<dbReference type="EMBL" id="PJQY01002690">
    <property type="protein sequence ID" value="PQP91522.1"/>
    <property type="molecule type" value="Genomic_DNA"/>
</dbReference>
<dbReference type="PANTHER" id="PTHR44259:SF114">
    <property type="entry name" value="OS06G0707300 PROTEIN"/>
    <property type="match status" value="1"/>
</dbReference>
<proteinExistence type="predicted"/>
<evidence type="ECO:0000259" key="1">
    <source>
        <dbReference type="SMART" id="SM00256"/>
    </source>
</evidence>
<dbReference type="AlphaFoldDB" id="A0A314XEL8"/>
<dbReference type="PANTHER" id="PTHR44259">
    <property type="entry name" value="OS07G0183000 PROTEIN-RELATED"/>
    <property type="match status" value="1"/>
</dbReference>
<dbReference type="Pfam" id="PF03478">
    <property type="entry name" value="Beta-prop_KIB1-4"/>
    <property type="match status" value="1"/>
</dbReference>
<comment type="caution">
    <text evidence="2">The sequence shown here is derived from an EMBL/GenBank/DDBJ whole genome shotgun (WGS) entry which is preliminary data.</text>
</comment>
<protein>
    <recommendedName>
        <fullName evidence="1">F-box domain-containing protein</fullName>
    </recommendedName>
</protein>
<dbReference type="InterPro" id="IPR005174">
    <property type="entry name" value="KIB1-4_b-propeller"/>
</dbReference>
<dbReference type="STRING" id="2094558.A0A314XEL8"/>
<accession>A0A314XEL8</accession>
<dbReference type="Gene3D" id="1.20.1280.50">
    <property type="match status" value="1"/>
</dbReference>
<feature type="domain" description="F-box" evidence="1">
    <location>
        <begin position="45"/>
        <end position="84"/>
    </location>
</feature>
<gene>
    <name evidence="2" type="ORF">Pyn_07579</name>
</gene>
<name>A0A314XEL8_PRUYE</name>
<evidence type="ECO:0000313" key="2">
    <source>
        <dbReference type="EMBL" id="PQP91522.1"/>
    </source>
</evidence>
<reference evidence="2 3" key="1">
    <citation type="submission" date="2018-02" db="EMBL/GenBank/DDBJ databases">
        <title>Draft genome of wild Prunus yedoensis var. nudiflora.</title>
        <authorList>
            <person name="Baek S."/>
            <person name="Kim J.-H."/>
            <person name="Choi K."/>
            <person name="Kim G.-B."/>
            <person name="Cho A."/>
            <person name="Jang H."/>
            <person name="Shin C.-H."/>
            <person name="Yu H.-J."/>
            <person name="Mun J.-H."/>
        </authorList>
    </citation>
    <scope>NUCLEOTIDE SEQUENCE [LARGE SCALE GENOMIC DNA]</scope>
    <source>
        <strain evidence="3">cv. Jeju island</strain>
        <tissue evidence="2">Leaf</tissue>
    </source>
</reference>
<dbReference type="InterPro" id="IPR001810">
    <property type="entry name" value="F-box_dom"/>
</dbReference>
<dbReference type="SUPFAM" id="SSF81383">
    <property type="entry name" value="F-box domain"/>
    <property type="match status" value="1"/>
</dbReference>
<dbReference type="Pfam" id="PF12937">
    <property type="entry name" value="F-box-like"/>
    <property type="match status" value="1"/>
</dbReference>
<dbReference type="OrthoDB" id="1436695at2759"/>
<dbReference type="Proteomes" id="UP000250321">
    <property type="component" value="Unassembled WGS sequence"/>
</dbReference>
<dbReference type="SMART" id="SM00256">
    <property type="entry name" value="FBOX"/>
    <property type="match status" value="1"/>
</dbReference>
<sequence>MLLLITLDFLRHKVAIFARMVRNYATRKLDFGKQNNSISRWSEQVPEDIMQSILQRLSVSDYVRCKAVCLSWRAFVDMAIATKHCPPSPQLPLIMQCSHPSSMIDHCFVRLHLHPKTTHNKAPPNYIPATYNNMMNRLGYVGSIEGWLIMVDSVLWHPESNNFLKSCSLYLHNRNRGSTFDIIYFFLNPITGARVMLPSSQSSTLLPCGCNNGPSFPIVKAVASASPTSQHCFVASLCSTGHLAFCSPADKSWTLIDEGLNFCDIEIMDGKLYAATDEDEPEVLTVFDIIQDADGHPGYRAQKLVMPIPFMFYNIWRTDDGALHVTDFEDMQLATDSTSKELFMILRRTNYSIMGDEDDEDEEIHLFESTSGSNINPPKTKGFRVFKLEHDIHGGGPPRWVQVFDLGDRILFLSETTNIFMHGYSSCILNNDESKTLERNCIYFAFDYPCLSSLSAAHDFGVFSMTDGSLTRLRLSNTPPALLHSRPVWFTPSLW</sequence>
<dbReference type="InterPro" id="IPR050942">
    <property type="entry name" value="F-box_BR-signaling"/>
</dbReference>
<keyword evidence="3" id="KW-1185">Reference proteome</keyword>
<organism evidence="2 3">
    <name type="scientific">Prunus yedoensis var. nudiflora</name>
    <dbReference type="NCBI Taxonomy" id="2094558"/>
    <lineage>
        <taxon>Eukaryota</taxon>
        <taxon>Viridiplantae</taxon>
        <taxon>Streptophyta</taxon>
        <taxon>Embryophyta</taxon>
        <taxon>Tracheophyta</taxon>
        <taxon>Spermatophyta</taxon>
        <taxon>Magnoliopsida</taxon>
        <taxon>eudicotyledons</taxon>
        <taxon>Gunneridae</taxon>
        <taxon>Pentapetalae</taxon>
        <taxon>rosids</taxon>
        <taxon>fabids</taxon>
        <taxon>Rosales</taxon>
        <taxon>Rosaceae</taxon>
        <taxon>Amygdaloideae</taxon>
        <taxon>Amygdaleae</taxon>
        <taxon>Prunus</taxon>
    </lineage>
</organism>